<dbReference type="OrthoDB" id="421416at2759"/>
<dbReference type="Proteomes" id="UP000186817">
    <property type="component" value="Unassembled WGS sequence"/>
</dbReference>
<gene>
    <name evidence="2" type="ORF">AK812_SmicGene43731</name>
</gene>
<evidence type="ECO:0000313" key="3">
    <source>
        <dbReference type="Proteomes" id="UP000186817"/>
    </source>
</evidence>
<reference evidence="2 3" key="1">
    <citation type="submission" date="2016-02" db="EMBL/GenBank/DDBJ databases">
        <title>Genome analysis of coral dinoflagellate symbionts highlights evolutionary adaptations to a symbiotic lifestyle.</title>
        <authorList>
            <person name="Aranda M."/>
            <person name="Li Y."/>
            <person name="Liew Y.J."/>
            <person name="Baumgarten S."/>
            <person name="Simakov O."/>
            <person name="Wilson M."/>
            <person name="Piel J."/>
            <person name="Ashoor H."/>
            <person name="Bougouffa S."/>
            <person name="Bajic V.B."/>
            <person name="Ryu T."/>
            <person name="Ravasi T."/>
            <person name="Bayer T."/>
            <person name="Micklem G."/>
            <person name="Kim H."/>
            <person name="Bhak J."/>
            <person name="Lajeunesse T.C."/>
            <person name="Voolstra C.R."/>
        </authorList>
    </citation>
    <scope>NUCLEOTIDE SEQUENCE [LARGE SCALE GENOMIC DNA]</scope>
    <source>
        <strain evidence="2 3">CCMP2467</strain>
    </source>
</reference>
<organism evidence="2 3">
    <name type="scientific">Symbiodinium microadriaticum</name>
    <name type="common">Dinoflagellate</name>
    <name type="synonym">Zooxanthella microadriatica</name>
    <dbReference type="NCBI Taxonomy" id="2951"/>
    <lineage>
        <taxon>Eukaryota</taxon>
        <taxon>Sar</taxon>
        <taxon>Alveolata</taxon>
        <taxon>Dinophyceae</taxon>
        <taxon>Suessiales</taxon>
        <taxon>Symbiodiniaceae</taxon>
        <taxon>Symbiodinium</taxon>
    </lineage>
</organism>
<name>A0A1Q9C0A7_SYMMI</name>
<sequence length="357" mass="37582">MAPLDGGEGKSQVIDLVIPEHDDKALHQLLDALGSATVPTTLPQGWDKAAALKRLSDHLVLIDSEISRKLKGLDDLNSHLTNLQAQERPDSVQATSAKPIGFDKANEAVPPELTRGAEAAVYQSRVQSQHSLGPRQLSPAPVVTPWHGHISTTNVRPQGMQPQRLQRLASAPAGWRAVQAVQAVQRPGFTLLGSGPPRYAVSSADVRAGSLGSAARMPSPGTVVHPHPVHGAVVGPGVVAPAPGSPMVAPLRTSSPVPPVRTRCASPLAGAAGPCPGFARTPRGDVQPSQQPWTARGVPPQVGSRFILVSPQEAVHAGRCMTPRRVPSRPPAGTTPRTIDRATPARQVQYAVHTPRR</sequence>
<accession>A0A1Q9C0A7</accession>
<dbReference type="OMA" id="PWHGHIS"/>
<comment type="caution">
    <text evidence="2">The sequence shown here is derived from an EMBL/GenBank/DDBJ whole genome shotgun (WGS) entry which is preliminary data.</text>
</comment>
<feature type="region of interest" description="Disordered" evidence="1">
    <location>
        <begin position="322"/>
        <end position="357"/>
    </location>
</feature>
<proteinExistence type="predicted"/>
<evidence type="ECO:0000313" key="2">
    <source>
        <dbReference type="EMBL" id="OLP76352.1"/>
    </source>
</evidence>
<keyword evidence="3" id="KW-1185">Reference proteome</keyword>
<evidence type="ECO:0000256" key="1">
    <source>
        <dbReference type="SAM" id="MobiDB-lite"/>
    </source>
</evidence>
<dbReference type="EMBL" id="LSRX01002051">
    <property type="protein sequence ID" value="OLP76352.1"/>
    <property type="molecule type" value="Genomic_DNA"/>
</dbReference>
<protein>
    <submittedName>
        <fullName evidence="2">Uncharacterized protein</fullName>
    </submittedName>
</protein>
<dbReference type="AlphaFoldDB" id="A0A1Q9C0A7"/>